<evidence type="ECO:0000313" key="1">
    <source>
        <dbReference type="EMBL" id="KWS02800.1"/>
    </source>
</evidence>
<organism evidence="1 2">
    <name type="scientific">Lysobacter capsici AZ78</name>
    <dbReference type="NCBI Taxonomy" id="1444315"/>
    <lineage>
        <taxon>Bacteria</taxon>
        <taxon>Pseudomonadati</taxon>
        <taxon>Pseudomonadota</taxon>
        <taxon>Gammaproteobacteria</taxon>
        <taxon>Lysobacterales</taxon>
        <taxon>Lysobacteraceae</taxon>
        <taxon>Lysobacter</taxon>
    </lineage>
</organism>
<dbReference type="Pfam" id="PF11159">
    <property type="entry name" value="DUF2939"/>
    <property type="match status" value="1"/>
</dbReference>
<sequence length="183" mass="19663">MKKWIALFVLVLALLLGYVAAGPFLTVHAIRTAVKEGNTGELSKHVDFAAIRLSLKAQVEDYIVRRAGPQVQSSLFGALGLSVASGLAGTAVDAIATPMGIGAVLEGRKVFKRFDGSAARRDAYEPVAPAEPLKDLQYRFESPSRFTATVNNADGDPVVFVLTRDGLSWQVTDVRLPLDKLLP</sequence>
<accession>A0A108U586</accession>
<dbReference type="EMBL" id="JAJA02000001">
    <property type="protein sequence ID" value="KWS02800.1"/>
    <property type="molecule type" value="Genomic_DNA"/>
</dbReference>
<keyword evidence="2" id="KW-1185">Reference proteome</keyword>
<dbReference type="InterPro" id="IPR021330">
    <property type="entry name" value="DUF2939"/>
</dbReference>
<protein>
    <recommendedName>
        <fullName evidence="3">DUF2939 domain-containing protein</fullName>
    </recommendedName>
</protein>
<dbReference type="OrthoDB" id="5739641at2"/>
<dbReference type="AlphaFoldDB" id="A0A108U586"/>
<name>A0A108U586_9GAMM</name>
<evidence type="ECO:0000313" key="2">
    <source>
        <dbReference type="Proteomes" id="UP000023435"/>
    </source>
</evidence>
<evidence type="ECO:0008006" key="3">
    <source>
        <dbReference type="Google" id="ProtNLM"/>
    </source>
</evidence>
<dbReference type="GeneID" id="97903627"/>
<comment type="caution">
    <text evidence="1">The sequence shown here is derived from an EMBL/GenBank/DDBJ whole genome shotgun (WGS) entry which is preliminary data.</text>
</comment>
<gene>
    <name evidence="1" type="ORF">AZ78_0346</name>
</gene>
<dbReference type="Proteomes" id="UP000023435">
    <property type="component" value="Unassembled WGS sequence"/>
</dbReference>
<proteinExistence type="predicted"/>
<dbReference type="RefSeq" id="WP_036104104.1">
    <property type="nucleotide sequence ID" value="NZ_JAJA02000001.1"/>
</dbReference>
<reference evidence="1 2" key="1">
    <citation type="journal article" date="2014" name="Genome Announc.">
        <title>Draft Genome Sequence of Lysobacter capsici AZ78, a Bacterium Antagonistic to Plant-Pathogenic Oomycetes.</title>
        <authorList>
            <person name="Puopolo G."/>
            <person name="Sonego P."/>
            <person name="Engelen K."/>
            <person name="Pertot I."/>
        </authorList>
    </citation>
    <scope>NUCLEOTIDE SEQUENCE [LARGE SCALE GENOMIC DNA]</scope>
    <source>
        <strain evidence="1 2">AZ78</strain>
    </source>
</reference>